<feature type="region of interest" description="Disordered" evidence="1">
    <location>
        <begin position="42"/>
        <end position="64"/>
    </location>
</feature>
<accession>A0A6M0QWQ2</accession>
<sequence>MRHDWIFDVLRDLKAYALSNGLPALAVKADEALRVARAEMAVRPATEAGADPDGTGSAVPRRPH</sequence>
<evidence type="ECO:0000256" key="1">
    <source>
        <dbReference type="SAM" id="MobiDB-lite"/>
    </source>
</evidence>
<comment type="caution">
    <text evidence="2">The sequence shown here is derived from an EMBL/GenBank/DDBJ whole genome shotgun (WGS) entry which is preliminary data.</text>
</comment>
<keyword evidence="3" id="KW-1185">Reference proteome</keyword>
<evidence type="ECO:0000313" key="3">
    <source>
        <dbReference type="Proteomes" id="UP000477782"/>
    </source>
</evidence>
<evidence type="ECO:0000313" key="2">
    <source>
        <dbReference type="EMBL" id="NEY90932.1"/>
    </source>
</evidence>
<protein>
    <submittedName>
        <fullName evidence="2">Uncharacterized protein</fullName>
    </submittedName>
</protein>
<proteinExistence type="predicted"/>
<name>A0A6M0QWQ2_9RHOB</name>
<dbReference type="AlphaFoldDB" id="A0A6M0QWQ2"/>
<reference evidence="2 3" key="1">
    <citation type="submission" date="2020-02" db="EMBL/GenBank/DDBJ databases">
        <authorList>
            <person name="Chen W.-M."/>
        </authorList>
    </citation>
    <scope>NUCLEOTIDE SEQUENCE [LARGE SCALE GENOMIC DNA]</scope>
    <source>
        <strain evidence="2 3">KMS-5</strain>
    </source>
</reference>
<organism evidence="2 3">
    <name type="scientific">Tabrizicola oligotrophica</name>
    <dbReference type="NCBI Taxonomy" id="2710650"/>
    <lineage>
        <taxon>Bacteria</taxon>
        <taxon>Pseudomonadati</taxon>
        <taxon>Pseudomonadota</taxon>
        <taxon>Alphaproteobacteria</taxon>
        <taxon>Rhodobacterales</taxon>
        <taxon>Paracoccaceae</taxon>
        <taxon>Tabrizicola</taxon>
    </lineage>
</organism>
<gene>
    <name evidence="2" type="ORF">G4Z14_11545</name>
</gene>
<dbReference type="RefSeq" id="WP_164625651.1">
    <property type="nucleotide sequence ID" value="NZ_JAAIVJ010000006.1"/>
</dbReference>
<dbReference type="Proteomes" id="UP000477782">
    <property type="component" value="Unassembled WGS sequence"/>
</dbReference>
<dbReference type="EMBL" id="JAAIVJ010000006">
    <property type="protein sequence ID" value="NEY90932.1"/>
    <property type="molecule type" value="Genomic_DNA"/>
</dbReference>